<gene>
    <name evidence="2" type="ORF">J2X09_005313</name>
</gene>
<feature type="domain" description="Putative exodeoxyribonuclease 8 PDDEXK-like" evidence="1">
    <location>
        <begin position="1"/>
        <end position="94"/>
    </location>
</feature>
<dbReference type="EMBL" id="JAVDWE010000031">
    <property type="protein sequence ID" value="MDR7097537.1"/>
    <property type="molecule type" value="Genomic_DNA"/>
</dbReference>
<proteinExistence type="predicted"/>
<comment type="caution">
    <text evidence="2">The sequence shown here is derived from an EMBL/GenBank/DDBJ whole genome shotgun (WGS) entry which is preliminary data.</text>
</comment>
<evidence type="ECO:0000259" key="1">
    <source>
        <dbReference type="Pfam" id="PF12684"/>
    </source>
</evidence>
<protein>
    <recommendedName>
        <fullName evidence="1">Putative exodeoxyribonuclease 8 PDDEXK-like domain-containing protein</fullName>
    </recommendedName>
</protein>
<evidence type="ECO:0000313" key="2">
    <source>
        <dbReference type="EMBL" id="MDR7097537.1"/>
    </source>
</evidence>
<accession>A0ABU1VJC7</accession>
<dbReference type="InterPro" id="IPR024432">
    <property type="entry name" value="Put_RecE_PDDEXK-like_dom"/>
</dbReference>
<dbReference type="Gene3D" id="3.90.320.10">
    <property type="match status" value="1"/>
</dbReference>
<organism evidence="2 3">
    <name type="scientific">Hydrogenophaga laconesensis</name>
    <dbReference type="NCBI Taxonomy" id="1805971"/>
    <lineage>
        <taxon>Bacteria</taxon>
        <taxon>Pseudomonadati</taxon>
        <taxon>Pseudomonadota</taxon>
        <taxon>Betaproteobacteria</taxon>
        <taxon>Burkholderiales</taxon>
        <taxon>Comamonadaceae</taxon>
        <taxon>Hydrogenophaga</taxon>
    </lineage>
</organism>
<dbReference type="Proteomes" id="UP001265550">
    <property type="component" value="Unassembled WGS sequence"/>
</dbReference>
<dbReference type="Pfam" id="PF12684">
    <property type="entry name" value="DUF3799"/>
    <property type="match status" value="1"/>
</dbReference>
<name>A0ABU1VJC7_9BURK</name>
<evidence type="ECO:0000313" key="3">
    <source>
        <dbReference type="Proteomes" id="UP001265550"/>
    </source>
</evidence>
<reference evidence="2 3" key="1">
    <citation type="submission" date="2023-07" db="EMBL/GenBank/DDBJ databases">
        <title>Sorghum-associated microbial communities from plants grown in Nebraska, USA.</title>
        <authorList>
            <person name="Schachtman D."/>
        </authorList>
    </citation>
    <scope>NUCLEOTIDE SEQUENCE [LARGE SCALE GENOMIC DNA]</scope>
    <source>
        <strain evidence="2 3">BE240</strain>
    </source>
</reference>
<dbReference type="InterPro" id="IPR011604">
    <property type="entry name" value="PDDEXK-like_dom_sf"/>
</dbReference>
<dbReference type="RefSeq" id="WP_204735665.1">
    <property type="nucleotide sequence ID" value="NZ_JAVDWE010000031.1"/>
</dbReference>
<sequence>MKSTRHASVQLFTRDAVKMDYDLQAFMYSLGRSLFEGTSSSKPFVFIAAESNEPFSVHTLEAGGSFLNNGAKKFQECLSVYKACSDTNYWPDLSSNGVIEIDHWHQYTPTRSWAS</sequence>
<keyword evidence="3" id="KW-1185">Reference proteome</keyword>